<gene>
    <name evidence="3" type="ORF">M5598_26185</name>
</gene>
<evidence type="ECO:0000313" key="3">
    <source>
        <dbReference type="EMBL" id="UYV30499.1"/>
    </source>
</evidence>
<feature type="transmembrane region" description="Helical" evidence="2">
    <location>
        <begin position="210"/>
        <end position="233"/>
    </location>
</feature>
<feature type="compositionally biased region" description="Basic residues" evidence="1">
    <location>
        <begin position="64"/>
        <end position="78"/>
    </location>
</feature>
<dbReference type="EMBL" id="CP097357">
    <property type="protein sequence ID" value="UYV30499.1"/>
    <property type="molecule type" value="Genomic_DNA"/>
</dbReference>
<feature type="compositionally biased region" description="Polar residues" evidence="1">
    <location>
        <begin position="36"/>
        <end position="57"/>
    </location>
</feature>
<feature type="region of interest" description="Disordered" evidence="1">
    <location>
        <begin position="33"/>
        <end position="79"/>
    </location>
</feature>
<dbReference type="Proteomes" id="UP001163036">
    <property type="component" value="Plasmid pVP-16-VB00198-1"/>
</dbReference>
<name>A0A8H9N9J0_VIBPH</name>
<keyword evidence="2" id="KW-0472">Membrane</keyword>
<dbReference type="RefSeq" id="WP_053314528.1">
    <property type="nucleotide sequence ID" value="NZ_CP062152.1"/>
</dbReference>
<reference evidence="3" key="1">
    <citation type="submission" date="2022-05" db="EMBL/GenBank/DDBJ databases">
        <title>Megaplasmid of Vibrio parahaemolyticus.</title>
        <authorList>
            <person name="Strauch E."/>
            <person name="Borowiak M."/>
        </authorList>
    </citation>
    <scope>NUCLEOTIDE SEQUENCE</scope>
    <source>
        <strain evidence="3">16-VB00198</strain>
        <plasmid evidence="3">pVP-16-VB00198-1</plasmid>
    </source>
</reference>
<keyword evidence="2" id="KW-0812">Transmembrane</keyword>
<accession>A0A8H9N9J0</accession>
<keyword evidence="2" id="KW-1133">Transmembrane helix</keyword>
<keyword evidence="3" id="KW-0614">Plasmid</keyword>
<evidence type="ECO:0000256" key="2">
    <source>
        <dbReference type="SAM" id="Phobius"/>
    </source>
</evidence>
<protein>
    <submittedName>
        <fullName evidence="3">Uncharacterized protein</fullName>
    </submittedName>
</protein>
<evidence type="ECO:0000256" key="1">
    <source>
        <dbReference type="SAM" id="MobiDB-lite"/>
    </source>
</evidence>
<dbReference type="AlphaFoldDB" id="A0A8H9N9J0"/>
<geneLocation type="plasmid" evidence="3 4">
    <name>pVP-16-VB00198-1</name>
</geneLocation>
<sequence length="347" mass="39532">MSEDKKGFISRIFKRKNKRQEALVIDDSPALDSLAVNDNSESSTSTPDENSFTTGSDENNKKGFFAKKSKKQEKKKQTKEKEVVVSEPIEFYMGYYAKVTKKEVKEYLFNFASANVTPIDNAFYNIVSYGEGYLWEIHEGGSGRGALTSIIEELEDSDSVTIIKENFSLAVVKDEEKISVAKISASNLKYHKENKNIVFKDKMKKFTSSGYGFFVFSLIMLTASFILLGASMVNRQDEKNRITNEHLYESRTKSPMLEINKLNRYMTNENSGVYVKDMRYVVATNTWKITTSPTPNYDSIKQNVIDRVTKKEEAVEEVKDSIEDLENTIANNEPKKSKKDVLNKLAE</sequence>
<organism evidence="3 4">
    <name type="scientific">Vibrio parahaemolyticus</name>
    <dbReference type="NCBI Taxonomy" id="670"/>
    <lineage>
        <taxon>Bacteria</taxon>
        <taxon>Pseudomonadati</taxon>
        <taxon>Pseudomonadota</taxon>
        <taxon>Gammaproteobacteria</taxon>
        <taxon>Vibrionales</taxon>
        <taxon>Vibrionaceae</taxon>
        <taxon>Vibrio</taxon>
    </lineage>
</organism>
<evidence type="ECO:0000313" key="4">
    <source>
        <dbReference type="Proteomes" id="UP001163036"/>
    </source>
</evidence>
<proteinExistence type="predicted"/>